<feature type="domain" description="F-box" evidence="1">
    <location>
        <begin position="30"/>
        <end position="64"/>
    </location>
</feature>
<dbReference type="InterPro" id="IPR017451">
    <property type="entry name" value="F-box-assoc_interact_dom"/>
</dbReference>
<reference evidence="4" key="1">
    <citation type="journal article" date="2024" name="IScience">
        <title>Strigolactones Initiate the Formation of Haustorium-like Structures in Castilleja.</title>
        <authorList>
            <person name="Buerger M."/>
            <person name="Peterson D."/>
            <person name="Chory J."/>
        </authorList>
    </citation>
    <scope>NUCLEOTIDE SEQUENCE [LARGE SCALE GENOMIC DNA]</scope>
</reference>
<organism evidence="3 4">
    <name type="scientific">Castilleja foliolosa</name>
    <dbReference type="NCBI Taxonomy" id="1961234"/>
    <lineage>
        <taxon>Eukaryota</taxon>
        <taxon>Viridiplantae</taxon>
        <taxon>Streptophyta</taxon>
        <taxon>Embryophyta</taxon>
        <taxon>Tracheophyta</taxon>
        <taxon>Spermatophyta</taxon>
        <taxon>Magnoliopsida</taxon>
        <taxon>eudicotyledons</taxon>
        <taxon>Gunneridae</taxon>
        <taxon>Pentapetalae</taxon>
        <taxon>asterids</taxon>
        <taxon>lamiids</taxon>
        <taxon>Lamiales</taxon>
        <taxon>Orobanchaceae</taxon>
        <taxon>Pedicularideae</taxon>
        <taxon>Castillejinae</taxon>
        <taxon>Castilleja</taxon>
    </lineage>
</organism>
<gene>
    <name evidence="3" type="ORF">CASFOL_006818</name>
</gene>
<keyword evidence="4" id="KW-1185">Reference proteome</keyword>
<dbReference type="EMBL" id="JAVIJP010000007">
    <property type="protein sequence ID" value="KAL3650415.1"/>
    <property type="molecule type" value="Genomic_DNA"/>
</dbReference>
<dbReference type="Proteomes" id="UP001632038">
    <property type="component" value="Unassembled WGS sequence"/>
</dbReference>
<sequence>MAKLLKTNSDDDKVEFEKPSSAQIVASIEDLSIDIIKRLPLKKIVQFKLVSKYWNSLISDPKLRLLRNQLSAVGLIFEGITIDHPYTDPTTNHPYSYIISLDKSISPPFRKITPTKDSWFRPCKILNSCNGLLLCIDKQKHYYVCNPTTMKYMLLPKVLDHSAVSIRGMSLAYDPSKSPHYKVVCVVRCSSWEHVFAVYCSETGSWRECGEIFRGYDEFNCENGVYWNGAIHWYPRCVYLNLDCDETETKRFRRPPLQRTWYNDYDYHFGESCGHLHFVDAKSVLAEFIVYEMKRDYSEWFYFFFIFFYPKYKVIIPEISRDYSEWFGEFRKGIIPNIGCMPRLYTVVRGMNDEDSFLVIAIRKRVVRYNFENKTCEILCDFESTVGDRPVYWGAIRPSQYVESFCSV</sequence>
<evidence type="ECO:0000313" key="4">
    <source>
        <dbReference type="Proteomes" id="UP001632038"/>
    </source>
</evidence>
<dbReference type="PANTHER" id="PTHR35546">
    <property type="entry name" value="F-BOX PROTEIN INTERACTION DOMAIN PROTEIN-RELATED"/>
    <property type="match status" value="1"/>
</dbReference>
<dbReference type="InterPro" id="IPR036047">
    <property type="entry name" value="F-box-like_dom_sf"/>
</dbReference>
<proteinExistence type="predicted"/>
<protein>
    <recommendedName>
        <fullName evidence="5">F-box domain-containing protein</fullName>
    </recommendedName>
</protein>
<dbReference type="AlphaFoldDB" id="A0ABD3E7G0"/>
<dbReference type="InterPro" id="IPR006527">
    <property type="entry name" value="F-box-assoc_dom_typ1"/>
</dbReference>
<dbReference type="InterPro" id="IPR001810">
    <property type="entry name" value="F-box_dom"/>
</dbReference>
<dbReference type="PANTHER" id="PTHR35546:SF134">
    <property type="entry name" value="F-BOX ASSOCIATED DOMAIN-CONTAINING PROTEIN"/>
    <property type="match status" value="1"/>
</dbReference>
<dbReference type="NCBIfam" id="TIGR01640">
    <property type="entry name" value="F_box_assoc_1"/>
    <property type="match status" value="1"/>
</dbReference>
<dbReference type="Gene3D" id="1.20.1280.50">
    <property type="match status" value="1"/>
</dbReference>
<accession>A0ABD3E7G0</accession>
<evidence type="ECO:0000259" key="1">
    <source>
        <dbReference type="Pfam" id="PF00646"/>
    </source>
</evidence>
<comment type="caution">
    <text evidence="3">The sequence shown here is derived from an EMBL/GenBank/DDBJ whole genome shotgun (WGS) entry which is preliminary data.</text>
</comment>
<dbReference type="Pfam" id="PF00646">
    <property type="entry name" value="F-box"/>
    <property type="match status" value="1"/>
</dbReference>
<evidence type="ECO:0000313" key="3">
    <source>
        <dbReference type="EMBL" id="KAL3650415.1"/>
    </source>
</evidence>
<dbReference type="SUPFAM" id="SSF81383">
    <property type="entry name" value="F-box domain"/>
    <property type="match status" value="1"/>
</dbReference>
<dbReference type="InterPro" id="IPR055290">
    <property type="entry name" value="At3g26010-like"/>
</dbReference>
<evidence type="ECO:0000259" key="2">
    <source>
        <dbReference type="Pfam" id="PF07734"/>
    </source>
</evidence>
<feature type="domain" description="F-box associated beta-propeller type 1" evidence="2">
    <location>
        <begin position="117"/>
        <end position="235"/>
    </location>
</feature>
<dbReference type="Pfam" id="PF07734">
    <property type="entry name" value="FBA_1"/>
    <property type="match status" value="1"/>
</dbReference>
<name>A0ABD3E7G0_9LAMI</name>
<evidence type="ECO:0008006" key="5">
    <source>
        <dbReference type="Google" id="ProtNLM"/>
    </source>
</evidence>